<dbReference type="GO" id="GO:0030682">
    <property type="term" value="P:symbiont-mediated perturbation of host defenses"/>
    <property type="evidence" value="ECO:0007669"/>
    <property type="project" value="InterPro"/>
</dbReference>
<sequence length="175" mass="20077">MSSVVIGLILTLGVTLLGADAGPSDLNDALETDEPFWMFMRSYPRITNGANHECVYSKKISLTDYSYTFYQKYKVQGESEQKTLSLNAIIRPDPEPVLVVSATTATPRTEYTLRYWDKKTHCGILTLEHEGKQHCEMYVWNHDVKKAPSPECETEFDNLCRDRGKYQVYQPYCTE</sequence>
<reference evidence="2" key="1">
    <citation type="journal article" date="2015" name="PLoS ONE">
        <title>An Insight into the Sialome of the Lone Star Tick, Amblyomma americanum, with a Glimpse on Its Time Dependent Gene Expression.</title>
        <authorList>
            <person name="Karim S."/>
            <person name="Ribeiro J.M."/>
        </authorList>
    </citation>
    <scope>NUCLEOTIDE SEQUENCE</scope>
    <source>
        <tissue evidence="2">Salivary gland</tissue>
    </source>
</reference>
<feature type="signal peptide" evidence="1">
    <location>
        <begin position="1"/>
        <end position="21"/>
    </location>
</feature>
<organism evidence="2">
    <name type="scientific">Amblyomma americanum</name>
    <name type="common">Lone star tick</name>
    <dbReference type="NCBI Taxonomy" id="6943"/>
    <lineage>
        <taxon>Eukaryota</taxon>
        <taxon>Metazoa</taxon>
        <taxon>Ecdysozoa</taxon>
        <taxon>Arthropoda</taxon>
        <taxon>Chelicerata</taxon>
        <taxon>Arachnida</taxon>
        <taxon>Acari</taxon>
        <taxon>Parasitiformes</taxon>
        <taxon>Ixodida</taxon>
        <taxon>Ixodoidea</taxon>
        <taxon>Ixodidae</taxon>
        <taxon>Amblyomminae</taxon>
        <taxon>Amblyomma</taxon>
    </lineage>
</organism>
<dbReference type="SUPFAM" id="SSF50814">
    <property type="entry name" value="Lipocalins"/>
    <property type="match status" value="1"/>
</dbReference>
<evidence type="ECO:0008006" key="3">
    <source>
        <dbReference type="Google" id="ProtNLM"/>
    </source>
</evidence>
<protein>
    <recommendedName>
        <fullName evidence="3">Lipocalin-2 1</fullName>
    </recommendedName>
</protein>
<feature type="chain" id="PRO_5002219902" description="Lipocalin-2 1" evidence="1">
    <location>
        <begin position="22"/>
        <end position="175"/>
    </location>
</feature>
<dbReference type="InterPro" id="IPR002970">
    <property type="entry name" value="Tick_his-bd"/>
</dbReference>
<dbReference type="AlphaFoldDB" id="A0A0C9SFA3"/>
<keyword evidence="1" id="KW-0732">Signal</keyword>
<accession>A0A0C9SFA3</accession>
<dbReference type="InterPro" id="IPR012674">
    <property type="entry name" value="Calycin"/>
</dbReference>
<evidence type="ECO:0000313" key="2">
    <source>
        <dbReference type="EMBL" id="JAG92358.1"/>
    </source>
</evidence>
<dbReference type="Gene3D" id="2.40.128.20">
    <property type="match status" value="1"/>
</dbReference>
<dbReference type="EMBL" id="GBZX01000382">
    <property type="protein sequence ID" value="JAG92358.1"/>
    <property type="molecule type" value="mRNA"/>
</dbReference>
<proteinExistence type="evidence at transcript level"/>
<dbReference type="GO" id="GO:0043176">
    <property type="term" value="F:amine binding"/>
    <property type="evidence" value="ECO:0007669"/>
    <property type="project" value="InterPro"/>
</dbReference>
<evidence type="ECO:0000256" key="1">
    <source>
        <dbReference type="SAM" id="SignalP"/>
    </source>
</evidence>
<name>A0A0C9SFA3_AMBAM</name>
<dbReference type="Pfam" id="PF02098">
    <property type="entry name" value="His_binding"/>
    <property type="match status" value="1"/>
</dbReference>